<reference evidence="2" key="1">
    <citation type="submission" date="2020-01" db="EMBL/GenBank/DDBJ databases">
        <title>Genome Sequencing of Three Apophysomyces-Like Fungal Strains Confirms a Novel Fungal Genus in the Mucoromycota with divergent Burkholderia-like Endosymbiotic Bacteria.</title>
        <authorList>
            <person name="Stajich J.E."/>
            <person name="Macias A.M."/>
            <person name="Carter-House D."/>
            <person name="Lovett B."/>
            <person name="Kasson L.R."/>
            <person name="Berry K."/>
            <person name="Grigoriev I."/>
            <person name="Chang Y."/>
            <person name="Spatafora J."/>
            <person name="Kasson M.T."/>
        </authorList>
    </citation>
    <scope>NUCLEOTIDE SEQUENCE</scope>
    <source>
        <strain evidence="2">NRRL A-21654</strain>
    </source>
</reference>
<dbReference type="Proteomes" id="UP000605846">
    <property type="component" value="Unassembled WGS sequence"/>
</dbReference>
<sequence length="462" mass="52362">MKSEYSNHTLSHSISILSVIVFIICIEFLQFCAAAPVDPILGSLNVPSDKSAIFSVLKTILVSYVGHAAAVRPEPTTLVSATLFKRLSALAWPLCGIHDACGSIYKTWITHRIFDFPQRQYKQAPPKRWWNKWCKQLYLSEEEFRKVQEWTNGFPRHFQTMLAEMDPKKANRIRHCMLNNNVFLGTNVPVENVGWRRPNFKTTDMVVCGPGSSCTYQIPIRPALMKYLPREMLEQLNEAHGIQNTTYTTKLLTLIQLAYSAYETIRGHGERWSKTIIVVYMFMSITQILSLFFLPTQASAFSIRCPDKQQNNISWCRACKDPHPVVDEFDCHWPHWQSRSMWAVPILHKCGIDVEKAILTILDLDMDMIGLNDQPGGSWERMMYSLCSILPVILGAAINGGNSTVKSIVITWFGCTAGLSELRLRCDSTVYRHKPVFVCILAFVILPGIGMVLAATVLGYAF</sequence>
<name>A0A8H7ENA1_9FUNG</name>
<organism evidence="2 3">
    <name type="scientific">Apophysomyces ossiformis</name>
    <dbReference type="NCBI Taxonomy" id="679940"/>
    <lineage>
        <taxon>Eukaryota</taxon>
        <taxon>Fungi</taxon>
        <taxon>Fungi incertae sedis</taxon>
        <taxon>Mucoromycota</taxon>
        <taxon>Mucoromycotina</taxon>
        <taxon>Mucoromycetes</taxon>
        <taxon>Mucorales</taxon>
        <taxon>Mucorineae</taxon>
        <taxon>Mucoraceae</taxon>
        <taxon>Apophysomyces</taxon>
    </lineage>
</organism>
<evidence type="ECO:0000313" key="3">
    <source>
        <dbReference type="Proteomes" id="UP000605846"/>
    </source>
</evidence>
<feature type="transmembrane region" description="Helical" evidence="1">
    <location>
        <begin position="436"/>
        <end position="461"/>
    </location>
</feature>
<dbReference type="EMBL" id="JABAYA010000146">
    <property type="protein sequence ID" value="KAF7723590.1"/>
    <property type="molecule type" value="Genomic_DNA"/>
</dbReference>
<evidence type="ECO:0000313" key="2">
    <source>
        <dbReference type="EMBL" id="KAF7723590.1"/>
    </source>
</evidence>
<keyword evidence="1" id="KW-0812">Transmembrane</keyword>
<keyword evidence="1" id="KW-0472">Membrane</keyword>
<feature type="transmembrane region" description="Helical" evidence="1">
    <location>
        <begin position="12"/>
        <end position="31"/>
    </location>
</feature>
<evidence type="ECO:0000256" key="1">
    <source>
        <dbReference type="SAM" id="Phobius"/>
    </source>
</evidence>
<protein>
    <submittedName>
        <fullName evidence="2">Uncharacterized protein</fullName>
    </submittedName>
</protein>
<keyword evidence="3" id="KW-1185">Reference proteome</keyword>
<dbReference type="OrthoDB" id="2264429at2759"/>
<proteinExistence type="predicted"/>
<keyword evidence="1" id="KW-1133">Transmembrane helix</keyword>
<comment type="caution">
    <text evidence="2">The sequence shown here is derived from an EMBL/GenBank/DDBJ whole genome shotgun (WGS) entry which is preliminary data.</text>
</comment>
<accession>A0A8H7ENA1</accession>
<feature type="transmembrane region" description="Helical" evidence="1">
    <location>
        <begin position="276"/>
        <end position="294"/>
    </location>
</feature>
<dbReference type="AlphaFoldDB" id="A0A8H7ENA1"/>
<gene>
    <name evidence="2" type="ORF">EC973_001832</name>
</gene>